<gene>
    <name evidence="1" type="ORF">LMG28688_01575</name>
</gene>
<proteinExistence type="predicted"/>
<keyword evidence="2" id="KW-1185">Reference proteome</keyword>
<protein>
    <submittedName>
        <fullName evidence="1">Uncharacterized protein</fullName>
    </submittedName>
</protein>
<accession>A0A6J5FLZ9</accession>
<dbReference type="AlphaFoldDB" id="A0A6J5FLZ9"/>
<reference evidence="1 2" key="1">
    <citation type="submission" date="2020-04" db="EMBL/GenBank/DDBJ databases">
        <authorList>
            <person name="De Canck E."/>
        </authorList>
    </citation>
    <scope>NUCLEOTIDE SEQUENCE [LARGE SCALE GENOMIC DNA]</scope>
    <source>
        <strain evidence="1 2">LMG 28688</strain>
    </source>
</reference>
<dbReference type="Proteomes" id="UP000494119">
    <property type="component" value="Unassembled WGS sequence"/>
</dbReference>
<name>A0A6J5FLZ9_9BURK</name>
<evidence type="ECO:0000313" key="1">
    <source>
        <dbReference type="EMBL" id="CAB3783081.1"/>
    </source>
</evidence>
<sequence>MSDDLIALARTAGLTIKLDAVIGNQQYSSVSGSLDALQRFAEAYSNAQRDGQPPKQNN</sequence>
<dbReference type="RefSeq" id="WP_175194530.1">
    <property type="nucleotide sequence ID" value="NZ_CADIKL010000006.1"/>
</dbReference>
<organism evidence="1 2">
    <name type="scientific">Paraburkholderia caffeinitolerans</name>
    <dbReference type="NCBI Taxonomy" id="1723730"/>
    <lineage>
        <taxon>Bacteria</taxon>
        <taxon>Pseudomonadati</taxon>
        <taxon>Pseudomonadota</taxon>
        <taxon>Betaproteobacteria</taxon>
        <taxon>Burkholderiales</taxon>
        <taxon>Burkholderiaceae</taxon>
        <taxon>Paraburkholderia</taxon>
    </lineage>
</organism>
<evidence type="ECO:0000313" key="2">
    <source>
        <dbReference type="Proteomes" id="UP000494119"/>
    </source>
</evidence>
<dbReference type="EMBL" id="CADIKL010000006">
    <property type="protein sequence ID" value="CAB3783081.1"/>
    <property type="molecule type" value="Genomic_DNA"/>
</dbReference>